<evidence type="ECO:0000256" key="1">
    <source>
        <dbReference type="SAM" id="MobiDB-lite"/>
    </source>
</evidence>
<keyword evidence="3" id="KW-1185">Reference proteome</keyword>
<dbReference type="Proteomes" id="UP000242254">
    <property type="component" value="Unassembled WGS sequence"/>
</dbReference>
<proteinExistence type="predicted"/>
<gene>
    <name evidence="2" type="ORF">RHIMIDRAFT_280671</name>
</gene>
<dbReference type="RefSeq" id="XP_023466577.1">
    <property type="nucleotide sequence ID" value="XM_023612930.1"/>
</dbReference>
<dbReference type="AlphaFoldDB" id="A0A2G4SVS2"/>
<evidence type="ECO:0000313" key="3">
    <source>
        <dbReference type="Proteomes" id="UP000242254"/>
    </source>
</evidence>
<dbReference type="EMBL" id="KZ303848">
    <property type="protein sequence ID" value="PHZ12869.1"/>
    <property type="molecule type" value="Genomic_DNA"/>
</dbReference>
<dbReference type="GeneID" id="35443919"/>
<sequence length="185" mass="22416">MGYILSPQIEQRIQRKKVIPQQQQQQTRQPKPLHYPPPQQPPQQQQQQNKKKVRFDEKPTWYTYEREESDDEEQTDTNVDDDDVYYENNHDLYDDMDHHYTQTYSINSNRNGDSSHSGYMQDRPWASSIILNKRNSLKGYRYDDGVDYDEEDDDIDGYGDLWEKRYYIRRHDSLGHRPPVRRSRV</sequence>
<protein>
    <submittedName>
        <fullName evidence="2">Uncharacterized protein</fullName>
    </submittedName>
</protein>
<name>A0A2G4SVS2_RHIZD</name>
<feature type="compositionally biased region" description="Low complexity" evidence="1">
    <location>
        <begin position="19"/>
        <end position="32"/>
    </location>
</feature>
<accession>A0A2G4SVS2</accession>
<organism evidence="2 3">
    <name type="scientific">Rhizopus microsporus ATCC 52813</name>
    <dbReference type="NCBI Taxonomy" id="1340429"/>
    <lineage>
        <taxon>Eukaryota</taxon>
        <taxon>Fungi</taxon>
        <taxon>Fungi incertae sedis</taxon>
        <taxon>Mucoromycota</taxon>
        <taxon>Mucoromycotina</taxon>
        <taxon>Mucoromycetes</taxon>
        <taxon>Mucorales</taxon>
        <taxon>Mucorineae</taxon>
        <taxon>Rhizopodaceae</taxon>
        <taxon>Rhizopus</taxon>
    </lineage>
</organism>
<feature type="region of interest" description="Disordered" evidence="1">
    <location>
        <begin position="1"/>
        <end position="89"/>
    </location>
</feature>
<evidence type="ECO:0000313" key="2">
    <source>
        <dbReference type="EMBL" id="PHZ12869.1"/>
    </source>
</evidence>
<reference evidence="2 3" key="1">
    <citation type="journal article" date="2016" name="Proc. Natl. Acad. Sci. U.S.A.">
        <title>Lipid metabolic changes in an early divergent fungus govern the establishment of a mutualistic symbiosis with endobacteria.</title>
        <authorList>
            <person name="Lastovetsky O.A."/>
            <person name="Gaspar M.L."/>
            <person name="Mondo S.J."/>
            <person name="LaButti K.M."/>
            <person name="Sandor L."/>
            <person name="Grigoriev I.V."/>
            <person name="Henry S.A."/>
            <person name="Pawlowska T.E."/>
        </authorList>
    </citation>
    <scope>NUCLEOTIDE SEQUENCE [LARGE SCALE GENOMIC DNA]</scope>
    <source>
        <strain evidence="2 3">ATCC 52813</strain>
    </source>
</reference>
<feature type="compositionally biased region" description="Acidic residues" evidence="1">
    <location>
        <begin position="67"/>
        <end position="85"/>
    </location>
</feature>